<evidence type="ECO:0000313" key="2">
    <source>
        <dbReference type="EMBL" id="CAE0457626.1"/>
    </source>
</evidence>
<name>A0A7S3PWE4_9STRA</name>
<dbReference type="Gene3D" id="3.40.50.720">
    <property type="entry name" value="NAD(P)-binding Rossmann-like Domain"/>
    <property type="match status" value="1"/>
</dbReference>
<sequence>MIAKRVSSFFWHEHVLVVSRAAVVVFCLISSVRGFSASITSSYSKNPSPNIVAVTHAAGRMGKTLALQIREDAQLNGVPLDDLPQIRAIVRSEAEALSVKCDLGGIRLVEGEVVPIPLDWLETIVVEDVSCEEGKKTLQEAFDGAVAAILCDASHNEMVWQEQQKEEDDGDDAVRVNENASEMCSISVPAAESKDLSKRLLAEIESASSSTSLRHVVMRSSMGLSMDISSEAAQAMGGKAALEGPRRAEEALRSTTLDYTILRLGVLTDDAGMVPLIFGTDDSILEKRMDSSNTRRPPILSRSDAARVSTFLLREASSFKGLTIDCSWHPKYGRSSVGSEEAINAAGRQDLKQSIINEFKLQAT</sequence>
<reference evidence="2" key="1">
    <citation type="submission" date="2021-01" db="EMBL/GenBank/DDBJ databases">
        <authorList>
            <person name="Corre E."/>
            <person name="Pelletier E."/>
            <person name="Niang G."/>
            <person name="Scheremetjew M."/>
            <person name="Finn R."/>
            <person name="Kale V."/>
            <person name="Holt S."/>
            <person name="Cochrane G."/>
            <person name="Meng A."/>
            <person name="Brown T."/>
            <person name="Cohen L."/>
        </authorList>
    </citation>
    <scope>NUCLEOTIDE SEQUENCE</scope>
    <source>
        <strain evidence="2">MM31A-1</strain>
    </source>
</reference>
<gene>
    <name evidence="2" type="ORF">CDEB00056_LOCUS2467</name>
</gene>
<dbReference type="InterPro" id="IPR036291">
    <property type="entry name" value="NAD(P)-bd_dom_sf"/>
</dbReference>
<organism evidence="2">
    <name type="scientific">Chaetoceros debilis</name>
    <dbReference type="NCBI Taxonomy" id="122233"/>
    <lineage>
        <taxon>Eukaryota</taxon>
        <taxon>Sar</taxon>
        <taxon>Stramenopiles</taxon>
        <taxon>Ochrophyta</taxon>
        <taxon>Bacillariophyta</taxon>
        <taxon>Coscinodiscophyceae</taxon>
        <taxon>Chaetocerotophycidae</taxon>
        <taxon>Chaetocerotales</taxon>
        <taxon>Chaetocerotaceae</taxon>
        <taxon>Chaetoceros</taxon>
    </lineage>
</organism>
<dbReference type="SUPFAM" id="SSF51735">
    <property type="entry name" value="NAD(P)-binding Rossmann-fold domains"/>
    <property type="match status" value="1"/>
</dbReference>
<dbReference type="Pfam" id="PF13460">
    <property type="entry name" value="NAD_binding_10"/>
    <property type="match status" value="1"/>
</dbReference>
<dbReference type="InterPro" id="IPR016040">
    <property type="entry name" value="NAD(P)-bd_dom"/>
</dbReference>
<proteinExistence type="predicted"/>
<dbReference type="EMBL" id="HBIO01003581">
    <property type="protein sequence ID" value="CAE0457626.1"/>
    <property type="molecule type" value="Transcribed_RNA"/>
</dbReference>
<evidence type="ECO:0000259" key="1">
    <source>
        <dbReference type="Pfam" id="PF13460"/>
    </source>
</evidence>
<feature type="domain" description="NAD(P)-binding" evidence="1">
    <location>
        <begin position="191"/>
        <end position="272"/>
    </location>
</feature>
<accession>A0A7S3PWE4</accession>
<dbReference type="AlphaFoldDB" id="A0A7S3PWE4"/>
<protein>
    <recommendedName>
        <fullName evidence="1">NAD(P)-binding domain-containing protein</fullName>
    </recommendedName>
</protein>